<dbReference type="AlphaFoldDB" id="A0A653DLF9"/>
<organism evidence="1 2">
    <name type="scientific">Callosobruchus maculatus</name>
    <name type="common">Southern cowpea weevil</name>
    <name type="synonym">Pulse bruchid</name>
    <dbReference type="NCBI Taxonomy" id="64391"/>
    <lineage>
        <taxon>Eukaryota</taxon>
        <taxon>Metazoa</taxon>
        <taxon>Ecdysozoa</taxon>
        <taxon>Arthropoda</taxon>
        <taxon>Hexapoda</taxon>
        <taxon>Insecta</taxon>
        <taxon>Pterygota</taxon>
        <taxon>Neoptera</taxon>
        <taxon>Endopterygota</taxon>
        <taxon>Coleoptera</taxon>
        <taxon>Polyphaga</taxon>
        <taxon>Cucujiformia</taxon>
        <taxon>Chrysomeloidea</taxon>
        <taxon>Chrysomelidae</taxon>
        <taxon>Bruchinae</taxon>
        <taxon>Bruchini</taxon>
        <taxon>Callosobruchus</taxon>
    </lineage>
</organism>
<sequence length="76" mass="8791">MQDVDNMLKLYFLKRTFDTTGYATLNFIISFNRGSLLNKLYTTIVPVAKCQDKSDVSTYWLINTLVDKNEFVVVIC</sequence>
<accession>A0A653DLF9</accession>
<feature type="non-terminal residue" evidence="1">
    <location>
        <position position="76"/>
    </location>
</feature>
<evidence type="ECO:0000313" key="1">
    <source>
        <dbReference type="EMBL" id="VEN60819.1"/>
    </source>
</evidence>
<dbReference type="Proteomes" id="UP000410492">
    <property type="component" value="Unassembled WGS sequence"/>
</dbReference>
<name>A0A653DLF9_CALMS</name>
<gene>
    <name evidence="1" type="ORF">CALMAC_LOCUS18391</name>
</gene>
<dbReference type="EMBL" id="CAACVG010012771">
    <property type="protein sequence ID" value="VEN60819.1"/>
    <property type="molecule type" value="Genomic_DNA"/>
</dbReference>
<proteinExistence type="predicted"/>
<keyword evidence="2" id="KW-1185">Reference proteome</keyword>
<protein>
    <submittedName>
        <fullName evidence="1">Uncharacterized protein</fullName>
    </submittedName>
</protein>
<reference evidence="1 2" key="1">
    <citation type="submission" date="2019-01" db="EMBL/GenBank/DDBJ databases">
        <authorList>
            <person name="Sayadi A."/>
        </authorList>
    </citation>
    <scope>NUCLEOTIDE SEQUENCE [LARGE SCALE GENOMIC DNA]</scope>
</reference>
<evidence type="ECO:0000313" key="2">
    <source>
        <dbReference type="Proteomes" id="UP000410492"/>
    </source>
</evidence>